<comment type="caution">
    <text evidence="1">The sequence shown here is derived from an EMBL/GenBank/DDBJ whole genome shotgun (WGS) entry which is preliminary data.</text>
</comment>
<name>A0A0F9G1I1_9ZZZZ</name>
<accession>A0A0F9G1I1</accession>
<gene>
    <name evidence="1" type="ORF">LCGC14_1884050</name>
</gene>
<protein>
    <submittedName>
        <fullName evidence="1">Uncharacterized protein</fullName>
    </submittedName>
</protein>
<organism evidence="1">
    <name type="scientific">marine sediment metagenome</name>
    <dbReference type="NCBI Taxonomy" id="412755"/>
    <lineage>
        <taxon>unclassified sequences</taxon>
        <taxon>metagenomes</taxon>
        <taxon>ecological metagenomes</taxon>
    </lineage>
</organism>
<dbReference type="EMBL" id="LAZR01019446">
    <property type="protein sequence ID" value="KKL92503.1"/>
    <property type="molecule type" value="Genomic_DNA"/>
</dbReference>
<proteinExistence type="predicted"/>
<dbReference type="AlphaFoldDB" id="A0A0F9G1I1"/>
<reference evidence="1" key="1">
    <citation type="journal article" date="2015" name="Nature">
        <title>Complex archaea that bridge the gap between prokaryotes and eukaryotes.</title>
        <authorList>
            <person name="Spang A."/>
            <person name="Saw J.H."/>
            <person name="Jorgensen S.L."/>
            <person name="Zaremba-Niedzwiedzka K."/>
            <person name="Martijn J."/>
            <person name="Lind A.E."/>
            <person name="van Eijk R."/>
            <person name="Schleper C."/>
            <person name="Guy L."/>
            <person name="Ettema T.J."/>
        </authorList>
    </citation>
    <scope>NUCLEOTIDE SEQUENCE</scope>
</reference>
<sequence>MKVLVTKAFKFAIGGIEVVEFDKGERDLPKRAAEIALKEGWAQKIVAKPAHRRKQAVKESIWGQFKRR</sequence>
<evidence type="ECO:0000313" key="1">
    <source>
        <dbReference type="EMBL" id="KKL92503.1"/>
    </source>
</evidence>